<evidence type="ECO:0000313" key="14">
    <source>
        <dbReference type="Proteomes" id="UP000288216"/>
    </source>
</evidence>
<dbReference type="Proteomes" id="UP000288216">
    <property type="component" value="Unassembled WGS sequence"/>
</dbReference>
<protein>
    <recommendedName>
        <fullName evidence="3">Complement component C9</fullName>
    </recommendedName>
</protein>
<evidence type="ECO:0000256" key="2">
    <source>
        <dbReference type="ARBA" id="ARBA00004613"/>
    </source>
</evidence>
<keyword evidence="6" id="KW-0472">Membrane</keyword>
<dbReference type="GO" id="GO:0031640">
    <property type="term" value="P:killing of cells of another organism"/>
    <property type="evidence" value="ECO:0007669"/>
    <property type="project" value="UniProtKB-KW"/>
</dbReference>
<accession>A0A401QAU0</accession>
<organism evidence="13 14">
    <name type="scientific">Scyliorhinus torazame</name>
    <name type="common">Cloudy catshark</name>
    <name type="synonym">Catulus torazame</name>
    <dbReference type="NCBI Taxonomy" id="75743"/>
    <lineage>
        <taxon>Eukaryota</taxon>
        <taxon>Metazoa</taxon>
        <taxon>Chordata</taxon>
        <taxon>Craniata</taxon>
        <taxon>Vertebrata</taxon>
        <taxon>Chondrichthyes</taxon>
        <taxon>Elasmobranchii</taxon>
        <taxon>Galeomorphii</taxon>
        <taxon>Galeoidea</taxon>
        <taxon>Carcharhiniformes</taxon>
        <taxon>Scyliorhinidae</taxon>
        <taxon>Scyliorhinus</taxon>
    </lineage>
</organism>
<dbReference type="SUPFAM" id="SSF82895">
    <property type="entry name" value="TSP-1 type 1 repeat"/>
    <property type="match status" value="1"/>
</dbReference>
<name>A0A401QAU0_SCYTO</name>
<dbReference type="InterPro" id="IPR000884">
    <property type="entry name" value="TSP1_rpt"/>
</dbReference>
<dbReference type="GO" id="GO:0005579">
    <property type="term" value="C:membrane attack complex"/>
    <property type="evidence" value="ECO:0007669"/>
    <property type="project" value="InterPro"/>
</dbReference>
<sequence length="237" mass="26382">ITNEHVKLCLGFYGDINLYRPTDIPGISHRHTFNVNANINADLCHKITKRSASVKTEKTLIKGVLSFVNGGDAVFFTRLNAMLSDRNQPIKASLYTDWASSLIHSPAMVRQQRVPIYQLVPSTMRAALVIRQHLERAISDYEAEYSVCKCAPCMNGGTVLQLDGQCRCLCGTNFQGVACETPKQLEKGKTGYTDGQWSCWSDWSSCANNQRVRTRQCVGRQGEGTTCQGENQSTDYC</sequence>
<comment type="function">
    <text evidence="10">Pore-forming component of the membrane attack complex (MAC), a multiprotein complex activated by the complement cascade, which inserts into a target cell membrane and forms a pore, leading to target cell membrane rupture and cell lysis. The MAC is initiated by proteolytic cleavage of C5 into complement C5b in response to the classical, alternative, lectin and GZMK complement pathways. The complement pathways consist in a cascade of proteins that leads to phagocytosis and breakdown of pathogens and signaling that strengthens the adaptive immune system. Constitutes the pore-forming subunit of the MAC complex: during MAC assembly, C9 associates with the C5b8 intermediate complex, and polymerizes to complete the pore.</text>
</comment>
<evidence type="ECO:0000256" key="4">
    <source>
        <dbReference type="ARBA" id="ARBA00022525"/>
    </source>
</evidence>
<reference evidence="13 14" key="1">
    <citation type="journal article" date="2018" name="Nat. Ecol. Evol.">
        <title>Shark genomes provide insights into elasmobranch evolution and the origin of vertebrates.</title>
        <authorList>
            <person name="Hara Y"/>
            <person name="Yamaguchi K"/>
            <person name="Onimaru K"/>
            <person name="Kadota M"/>
            <person name="Koyanagi M"/>
            <person name="Keeley SD"/>
            <person name="Tatsumi K"/>
            <person name="Tanaka K"/>
            <person name="Motone F"/>
            <person name="Kageyama Y"/>
            <person name="Nozu R"/>
            <person name="Adachi N"/>
            <person name="Nishimura O"/>
            <person name="Nakagawa R"/>
            <person name="Tanegashima C"/>
            <person name="Kiyatake I"/>
            <person name="Matsumoto R"/>
            <person name="Murakumo K"/>
            <person name="Nishida K"/>
            <person name="Terakita A"/>
            <person name="Kuratani S"/>
            <person name="Sato K"/>
            <person name="Hyodo S Kuraku.S."/>
        </authorList>
    </citation>
    <scope>NUCLEOTIDE SEQUENCE [LARGE SCALE GENOMIC DNA]</scope>
</reference>
<dbReference type="InterPro" id="IPR020864">
    <property type="entry name" value="MACPF"/>
</dbReference>
<evidence type="ECO:0000256" key="9">
    <source>
        <dbReference type="ARBA" id="ARBA00023180"/>
    </source>
</evidence>
<keyword evidence="4" id="KW-0964">Secreted</keyword>
<dbReference type="GO" id="GO:0005576">
    <property type="term" value="C:extracellular region"/>
    <property type="evidence" value="ECO:0007669"/>
    <property type="project" value="UniProtKB-SubCell"/>
</dbReference>
<keyword evidence="5" id="KW-0204">Cytolysis</keyword>
<dbReference type="PANTHER" id="PTHR45742">
    <property type="entry name" value="COMPLEMENT COMPONENT C6"/>
    <property type="match status" value="1"/>
</dbReference>
<dbReference type="InterPro" id="IPR036383">
    <property type="entry name" value="TSP1_rpt_sf"/>
</dbReference>
<evidence type="ECO:0000256" key="1">
    <source>
        <dbReference type="ARBA" id="ARBA00004370"/>
    </source>
</evidence>
<evidence type="ECO:0000259" key="12">
    <source>
        <dbReference type="Pfam" id="PF01823"/>
    </source>
</evidence>
<comment type="caution">
    <text evidence="13">The sequence shown here is derived from an EMBL/GenBank/DDBJ whole genome shotgun (WGS) entry which is preliminary data.</text>
</comment>
<evidence type="ECO:0000256" key="8">
    <source>
        <dbReference type="ARBA" id="ARBA00023162"/>
    </source>
</evidence>
<evidence type="ECO:0000256" key="6">
    <source>
        <dbReference type="ARBA" id="ARBA00023136"/>
    </source>
</evidence>
<dbReference type="OrthoDB" id="10037824at2759"/>
<dbReference type="PRINTS" id="PR00764">
    <property type="entry name" value="COMPLEMENTC9"/>
</dbReference>
<feature type="domain" description="MACPF" evidence="12">
    <location>
        <begin position="36"/>
        <end position="141"/>
    </location>
</feature>
<keyword evidence="14" id="KW-1185">Reference proteome</keyword>
<proteinExistence type="predicted"/>
<dbReference type="PANTHER" id="PTHR45742:SF3">
    <property type="entry name" value="COMPLEMENT COMPONENT C9"/>
    <property type="match status" value="1"/>
</dbReference>
<evidence type="ECO:0000256" key="11">
    <source>
        <dbReference type="ARBA" id="ARBA00093512"/>
    </source>
</evidence>
<feature type="non-terminal residue" evidence="13">
    <location>
        <position position="1"/>
    </location>
</feature>
<dbReference type="Gene3D" id="2.10.25.10">
    <property type="entry name" value="Laminin"/>
    <property type="match status" value="1"/>
</dbReference>
<comment type="subcellular location">
    <subcellularLocation>
        <location evidence="1">Membrane</location>
    </subcellularLocation>
    <subcellularLocation>
        <location evidence="2">Secreted</location>
    </subcellularLocation>
</comment>
<dbReference type="STRING" id="75743.A0A401QAU0"/>
<dbReference type="Pfam" id="PF01823">
    <property type="entry name" value="MACPF"/>
    <property type="match status" value="1"/>
</dbReference>
<keyword evidence="8" id="KW-0399">Innate immunity</keyword>
<evidence type="ECO:0000256" key="3">
    <source>
        <dbReference type="ARBA" id="ARBA00018261"/>
    </source>
</evidence>
<dbReference type="EMBL" id="BFAA01019459">
    <property type="protein sequence ID" value="GCB82427.1"/>
    <property type="molecule type" value="Genomic_DNA"/>
</dbReference>
<keyword evidence="8" id="KW-0179">Complement alternate pathway</keyword>
<keyword evidence="8" id="KW-0391">Immunity</keyword>
<evidence type="ECO:0000256" key="10">
    <source>
        <dbReference type="ARBA" id="ARBA00093294"/>
    </source>
</evidence>
<dbReference type="InterPro" id="IPR001862">
    <property type="entry name" value="MAC_perforin"/>
</dbReference>
<keyword evidence="9" id="KW-0325">Glycoprotein</keyword>
<dbReference type="GO" id="GO:0006957">
    <property type="term" value="P:complement activation, alternative pathway"/>
    <property type="evidence" value="ECO:0007669"/>
    <property type="project" value="UniProtKB-KW"/>
</dbReference>
<keyword evidence="7" id="KW-1015">Disulfide bond</keyword>
<evidence type="ECO:0000256" key="5">
    <source>
        <dbReference type="ARBA" id="ARBA00022852"/>
    </source>
</evidence>
<dbReference type="AlphaFoldDB" id="A0A401QAU0"/>
<evidence type="ECO:0000313" key="13">
    <source>
        <dbReference type="EMBL" id="GCB82427.1"/>
    </source>
</evidence>
<dbReference type="SUPFAM" id="SSF57196">
    <property type="entry name" value="EGF/Laminin"/>
    <property type="match status" value="1"/>
</dbReference>
<evidence type="ECO:0000256" key="7">
    <source>
        <dbReference type="ARBA" id="ARBA00023157"/>
    </source>
</evidence>
<gene>
    <name evidence="13" type="ORF">scyTo_0021606</name>
</gene>
<comment type="subunit">
    <text evidence="11">Homooligomer; about 20 C9 chains oligomerize to give rise to a huge beta-barrel that forms a 100 Angstrom diameter pore in target membranes. Component of the membrane attack complex (MAC), composed of complement C5b, C6, C7, C8A, C8B, C8G and multiple copies of the pore-forming subunit C9.</text>
</comment>
<dbReference type="PROSITE" id="PS50092">
    <property type="entry name" value="TSP1"/>
    <property type="match status" value="1"/>
</dbReference>